<accession>A0A8X6K7K5</accession>
<evidence type="ECO:0000313" key="1">
    <source>
        <dbReference type="EMBL" id="GFS29472.1"/>
    </source>
</evidence>
<gene>
    <name evidence="1" type="ORF">NPIL_205311</name>
</gene>
<dbReference type="Proteomes" id="UP000887013">
    <property type="component" value="Unassembled WGS sequence"/>
</dbReference>
<reference evidence="1" key="1">
    <citation type="submission" date="2020-08" db="EMBL/GenBank/DDBJ databases">
        <title>Multicomponent nature underlies the extraordinary mechanical properties of spider dragline silk.</title>
        <authorList>
            <person name="Kono N."/>
            <person name="Nakamura H."/>
            <person name="Mori M."/>
            <person name="Yoshida Y."/>
            <person name="Ohtoshi R."/>
            <person name="Malay A.D."/>
            <person name="Moran D.A.P."/>
            <person name="Tomita M."/>
            <person name="Numata K."/>
            <person name="Arakawa K."/>
        </authorList>
    </citation>
    <scope>NUCLEOTIDE SEQUENCE</scope>
</reference>
<sequence>MIIIFVPAMCNPSAICPVPHGPNVPVTLAPTELRISSVGLLYEYQDIFPSLTCELPLKNIGSGSKTPSEGSSTKASKILSANIKEDKTCLPTTIGC</sequence>
<keyword evidence="2" id="KW-1185">Reference proteome</keyword>
<protein>
    <submittedName>
        <fullName evidence="1">Uncharacterized protein</fullName>
    </submittedName>
</protein>
<comment type="caution">
    <text evidence="1">The sequence shown here is derived from an EMBL/GenBank/DDBJ whole genome shotgun (WGS) entry which is preliminary data.</text>
</comment>
<evidence type="ECO:0000313" key="2">
    <source>
        <dbReference type="Proteomes" id="UP000887013"/>
    </source>
</evidence>
<name>A0A8X6K7K5_NEPPI</name>
<dbReference type="EMBL" id="BMAW01041570">
    <property type="protein sequence ID" value="GFS29472.1"/>
    <property type="molecule type" value="Genomic_DNA"/>
</dbReference>
<organism evidence="1 2">
    <name type="scientific">Nephila pilipes</name>
    <name type="common">Giant wood spider</name>
    <name type="synonym">Nephila maculata</name>
    <dbReference type="NCBI Taxonomy" id="299642"/>
    <lineage>
        <taxon>Eukaryota</taxon>
        <taxon>Metazoa</taxon>
        <taxon>Ecdysozoa</taxon>
        <taxon>Arthropoda</taxon>
        <taxon>Chelicerata</taxon>
        <taxon>Arachnida</taxon>
        <taxon>Araneae</taxon>
        <taxon>Araneomorphae</taxon>
        <taxon>Entelegynae</taxon>
        <taxon>Araneoidea</taxon>
        <taxon>Nephilidae</taxon>
        <taxon>Nephila</taxon>
    </lineage>
</organism>
<dbReference type="AlphaFoldDB" id="A0A8X6K7K5"/>
<proteinExistence type="predicted"/>